<dbReference type="Proteomes" id="UP000292087">
    <property type="component" value="Unassembled WGS sequence"/>
</dbReference>
<dbReference type="Pfam" id="PF10137">
    <property type="entry name" value="CAP12-PCTIR_TIR"/>
    <property type="match status" value="1"/>
</dbReference>
<dbReference type="EMBL" id="SHMF01000003">
    <property type="protein sequence ID" value="TAA34657.1"/>
    <property type="molecule type" value="Genomic_DNA"/>
</dbReference>
<dbReference type="AlphaFoldDB" id="A0A4Q8LSD6"/>
<accession>A0A4Q8LSD6</accession>
<proteinExistence type="predicted"/>
<sequence length="275" mass="30985">MFYHVIVETTEKVGKRGSNKKYFELDKADLNDVLERIVRPYLRKEDFQFDGYFLKYSEVRRIAVKRTEKSSQALSKYENDNIPAGVIMFVSPSDVISYERHAQDITVQVFDEARTTIAPKELPKSAANRDLSKVFIVHGRDDLAKADVARFVERLGFEAIILHEQASSGQTIIEKIEAHTNVGFAVVLYTPCDIGGFANEPQRPRARQNVVFEHGYLIGKLGRHNVSALVKGDVEIPNDISGVVYVPLDQTGAWRVALAKELRTAGYPVDMNRAV</sequence>
<evidence type="ECO:0000313" key="3">
    <source>
        <dbReference type="Proteomes" id="UP000292087"/>
    </source>
</evidence>
<gene>
    <name evidence="2" type="ORF">EA656_13200</name>
</gene>
<dbReference type="InterPro" id="IPR019302">
    <property type="entry name" value="CAP12/PCTIR_TIR_dom"/>
</dbReference>
<protein>
    <submittedName>
        <fullName evidence="2">DNA-binding protein</fullName>
    </submittedName>
</protein>
<organism evidence="2 3">
    <name type="scientific">Pseudoxanthomonas winnipegensis</name>
    <dbReference type="NCBI Taxonomy" id="2480810"/>
    <lineage>
        <taxon>Bacteria</taxon>
        <taxon>Pseudomonadati</taxon>
        <taxon>Pseudomonadota</taxon>
        <taxon>Gammaproteobacteria</taxon>
        <taxon>Lysobacterales</taxon>
        <taxon>Lysobacteraceae</taxon>
        <taxon>Pseudoxanthomonas</taxon>
    </lineage>
</organism>
<evidence type="ECO:0000313" key="2">
    <source>
        <dbReference type="EMBL" id="TAA34657.1"/>
    </source>
</evidence>
<evidence type="ECO:0000259" key="1">
    <source>
        <dbReference type="Pfam" id="PF10137"/>
    </source>
</evidence>
<name>A0A4Q8LSD6_9GAMM</name>
<dbReference type="RefSeq" id="WP_130524043.1">
    <property type="nucleotide sequence ID" value="NZ_SHLZ01000002.1"/>
</dbReference>
<dbReference type="GO" id="GO:0050135">
    <property type="term" value="F:NADP+ nucleosidase activity"/>
    <property type="evidence" value="ECO:0007669"/>
    <property type="project" value="InterPro"/>
</dbReference>
<comment type="caution">
    <text evidence="2">The sequence shown here is derived from an EMBL/GenBank/DDBJ whole genome shotgun (WGS) entry which is preliminary data.</text>
</comment>
<reference evidence="2 3" key="1">
    <citation type="submission" date="2019-02" db="EMBL/GenBank/DDBJ databases">
        <title>WGS of Pseudoxanthomonas species novum from clinical isolates.</title>
        <authorList>
            <person name="Bernier A.-M."/>
            <person name="Bernard K."/>
            <person name="Vachon A."/>
        </authorList>
    </citation>
    <scope>NUCLEOTIDE SEQUENCE [LARGE SCALE GENOMIC DNA]</scope>
    <source>
        <strain evidence="2 3">NML140781</strain>
    </source>
</reference>
<feature type="domain" description="CD-NTase-associated protein 12/Pycsar effector protein TIR" evidence="1">
    <location>
        <begin position="133"/>
        <end position="249"/>
    </location>
</feature>
<dbReference type="GO" id="GO:0003677">
    <property type="term" value="F:DNA binding"/>
    <property type="evidence" value="ECO:0007669"/>
    <property type="project" value="UniProtKB-KW"/>
</dbReference>
<keyword evidence="2" id="KW-0238">DNA-binding</keyword>